<dbReference type="InterPro" id="IPR013325">
    <property type="entry name" value="RNA_pol_sigma_r2"/>
</dbReference>
<dbReference type="InterPro" id="IPR013324">
    <property type="entry name" value="RNA_pol_sigma_r3/r4-like"/>
</dbReference>
<dbReference type="EMBL" id="UGVL01000001">
    <property type="protein sequence ID" value="SUE34909.1"/>
    <property type="molecule type" value="Genomic_DNA"/>
</dbReference>
<dbReference type="AlphaFoldDB" id="A0A379MVW8"/>
<gene>
    <name evidence="9" type="primary">rpoE_3</name>
    <name evidence="9" type="ORF">NCTC11190_02147</name>
</gene>
<evidence type="ECO:0000256" key="3">
    <source>
        <dbReference type="ARBA" id="ARBA00023082"/>
    </source>
</evidence>
<dbReference type="PANTHER" id="PTHR43133">
    <property type="entry name" value="RNA POLYMERASE ECF-TYPE SIGMA FACTO"/>
    <property type="match status" value="1"/>
</dbReference>
<keyword evidence="3 6" id="KW-0731">Sigma factor</keyword>
<feature type="domain" description="RNA polymerase sigma factor 70 region 4 type 2" evidence="8">
    <location>
        <begin position="118"/>
        <end position="169"/>
    </location>
</feature>
<keyword evidence="2 6" id="KW-0805">Transcription regulation</keyword>
<comment type="similarity">
    <text evidence="1 6">Belongs to the sigma-70 factor family. ECF subfamily.</text>
</comment>
<dbReference type="Pfam" id="PF08281">
    <property type="entry name" value="Sigma70_r4_2"/>
    <property type="match status" value="1"/>
</dbReference>
<dbReference type="InterPro" id="IPR013249">
    <property type="entry name" value="RNA_pol_sigma70_r4_t2"/>
</dbReference>
<evidence type="ECO:0000256" key="5">
    <source>
        <dbReference type="ARBA" id="ARBA00023163"/>
    </source>
</evidence>
<evidence type="ECO:0000259" key="7">
    <source>
        <dbReference type="Pfam" id="PF04542"/>
    </source>
</evidence>
<keyword evidence="10" id="KW-1185">Reference proteome</keyword>
<evidence type="ECO:0000256" key="2">
    <source>
        <dbReference type="ARBA" id="ARBA00023015"/>
    </source>
</evidence>
<dbReference type="InterPro" id="IPR007627">
    <property type="entry name" value="RNA_pol_sigma70_r2"/>
</dbReference>
<reference evidence="9 10" key="1">
    <citation type="submission" date="2018-06" db="EMBL/GenBank/DDBJ databases">
        <authorList>
            <consortium name="Pathogen Informatics"/>
            <person name="Doyle S."/>
        </authorList>
    </citation>
    <scope>NUCLEOTIDE SEQUENCE [LARGE SCALE GENOMIC DNA]</scope>
    <source>
        <strain evidence="9 10">NCTC11190</strain>
    </source>
</reference>
<dbReference type="InterPro" id="IPR039425">
    <property type="entry name" value="RNA_pol_sigma-70-like"/>
</dbReference>
<dbReference type="SUPFAM" id="SSF88946">
    <property type="entry name" value="Sigma2 domain of RNA polymerase sigma factors"/>
    <property type="match status" value="1"/>
</dbReference>
<dbReference type="CDD" id="cd06171">
    <property type="entry name" value="Sigma70_r4"/>
    <property type="match status" value="1"/>
</dbReference>
<sequence length="178" mass="20244">MTTTDKYNPVGELLLVQRVRRSGDRAAFGRLVERYQSPLRRYLTHLTAGDRFRADDLAQETFLKAFTSIRQFSGLGSFRAWLFRIAYRTFLDNCRSRRPSQELDQVTAGCEMSAENTILQSALACLDDTERNVILLSAVEQLSHSQIAHVADMPLGTVKSVVARAKSKLREYLKNEEL</sequence>
<organism evidence="9 10">
    <name type="scientific">Rikenella microfusus</name>
    <dbReference type="NCBI Taxonomy" id="28139"/>
    <lineage>
        <taxon>Bacteria</taxon>
        <taxon>Pseudomonadati</taxon>
        <taxon>Bacteroidota</taxon>
        <taxon>Bacteroidia</taxon>
        <taxon>Bacteroidales</taxon>
        <taxon>Rikenellaceae</taxon>
        <taxon>Rikenella</taxon>
    </lineage>
</organism>
<dbReference type="InterPro" id="IPR000838">
    <property type="entry name" value="RNA_pol_sigma70_ECF_CS"/>
</dbReference>
<name>A0A379MVW8_9BACT</name>
<evidence type="ECO:0000313" key="9">
    <source>
        <dbReference type="EMBL" id="SUE34909.1"/>
    </source>
</evidence>
<feature type="domain" description="RNA polymerase sigma-70 region 2" evidence="7">
    <location>
        <begin position="31"/>
        <end position="98"/>
    </location>
</feature>
<dbReference type="PROSITE" id="PS01063">
    <property type="entry name" value="SIGMA70_ECF"/>
    <property type="match status" value="1"/>
</dbReference>
<dbReference type="GO" id="GO:0006352">
    <property type="term" value="P:DNA-templated transcription initiation"/>
    <property type="evidence" value="ECO:0007669"/>
    <property type="project" value="InterPro"/>
</dbReference>
<accession>A0A379MVW8</accession>
<dbReference type="Proteomes" id="UP000255233">
    <property type="component" value="Unassembled WGS sequence"/>
</dbReference>
<evidence type="ECO:0000259" key="8">
    <source>
        <dbReference type="Pfam" id="PF08281"/>
    </source>
</evidence>
<dbReference type="RefSeq" id="WP_027291314.1">
    <property type="nucleotide sequence ID" value="NZ_CALVFX010000006.1"/>
</dbReference>
<keyword evidence="5 6" id="KW-0804">Transcription</keyword>
<dbReference type="GO" id="GO:0003677">
    <property type="term" value="F:DNA binding"/>
    <property type="evidence" value="ECO:0007669"/>
    <property type="project" value="UniProtKB-KW"/>
</dbReference>
<dbReference type="SUPFAM" id="SSF88659">
    <property type="entry name" value="Sigma3 and sigma4 domains of RNA polymerase sigma factors"/>
    <property type="match status" value="1"/>
</dbReference>
<dbReference type="Gene3D" id="1.10.1740.10">
    <property type="match status" value="1"/>
</dbReference>
<dbReference type="Pfam" id="PF04542">
    <property type="entry name" value="Sigma70_r2"/>
    <property type="match status" value="1"/>
</dbReference>
<dbReference type="InterPro" id="IPR014284">
    <property type="entry name" value="RNA_pol_sigma-70_dom"/>
</dbReference>
<dbReference type="GO" id="GO:0016987">
    <property type="term" value="F:sigma factor activity"/>
    <property type="evidence" value="ECO:0007669"/>
    <property type="project" value="UniProtKB-KW"/>
</dbReference>
<keyword evidence="4 6" id="KW-0238">DNA-binding</keyword>
<proteinExistence type="inferred from homology"/>
<dbReference type="PANTHER" id="PTHR43133:SF51">
    <property type="entry name" value="RNA POLYMERASE SIGMA FACTOR"/>
    <property type="match status" value="1"/>
</dbReference>
<dbReference type="Gene3D" id="1.10.10.10">
    <property type="entry name" value="Winged helix-like DNA-binding domain superfamily/Winged helix DNA-binding domain"/>
    <property type="match status" value="1"/>
</dbReference>
<dbReference type="STRING" id="880526.GCA_000427365_01671"/>
<evidence type="ECO:0000313" key="10">
    <source>
        <dbReference type="Proteomes" id="UP000255233"/>
    </source>
</evidence>
<evidence type="ECO:0000256" key="4">
    <source>
        <dbReference type="ARBA" id="ARBA00023125"/>
    </source>
</evidence>
<dbReference type="NCBIfam" id="TIGR02937">
    <property type="entry name" value="sigma70-ECF"/>
    <property type="match status" value="1"/>
</dbReference>
<dbReference type="InterPro" id="IPR036388">
    <property type="entry name" value="WH-like_DNA-bd_sf"/>
</dbReference>
<evidence type="ECO:0000256" key="6">
    <source>
        <dbReference type="RuleBase" id="RU000716"/>
    </source>
</evidence>
<protein>
    <recommendedName>
        <fullName evidence="6">RNA polymerase sigma factor</fullName>
    </recommendedName>
</protein>
<evidence type="ECO:0000256" key="1">
    <source>
        <dbReference type="ARBA" id="ARBA00010641"/>
    </source>
</evidence>